<sequence>MPTDAQHVRPATRQRADEAEALRAEADAAAEVATLEIVLVREALTVELQQVRAEADEAAAAAAELLATVLTKIEQARAEAATARGELGVLQSQAAAECSGGRGCDDPLRTVLEMLCEITIVPTSHGHGSRWVRFNPEGRIKVRWLRAACL</sequence>
<accession>A0A7K3LHS2</accession>
<dbReference type="EMBL" id="JAACYR010000136">
    <property type="protein sequence ID" value="NDJ91853.1"/>
    <property type="molecule type" value="Genomic_DNA"/>
</dbReference>
<evidence type="ECO:0000256" key="1">
    <source>
        <dbReference type="SAM" id="Coils"/>
    </source>
</evidence>
<proteinExistence type="predicted"/>
<feature type="coiled-coil region" evidence="1">
    <location>
        <begin position="41"/>
        <end position="93"/>
    </location>
</feature>
<dbReference type="AlphaFoldDB" id="A0A7K3LHS2"/>
<reference evidence="2 3" key="1">
    <citation type="submission" date="2020-01" db="EMBL/GenBank/DDBJ databases">
        <authorList>
            <person name="Sanchez-Estrada R."/>
            <person name="Gonzalez-Y-Merchand J.A."/>
            <person name="Rivera-Gutierrez S."/>
        </authorList>
    </citation>
    <scope>NUCLEOTIDE SEQUENCE [LARGE SCALE GENOMIC DNA]</scope>
    <source>
        <strain evidence="2 3">CST 7247</strain>
    </source>
</reference>
<evidence type="ECO:0000313" key="2">
    <source>
        <dbReference type="EMBL" id="NDJ91853.1"/>
    </source>
</evidence>
<dbReference type="Proteomes" id="UP000466523">
    <property type="component" value="Unassembled WGS sequence"/>
</dbReference>
<gene>
    <name evidence="2" type="ORF">GWR20_22370</name>
</gene>
<protein>
    <submittedName>
        <fullName evidence="2">Uncharacterized protein</fullName>
    </submittedName>
</protein>
<dbReference type="RefSeq" id="WP_162113274.1">
    <property type="nucleotide sequence ID" value="NZ_JAACYR010000136.1"/>
</dbReference>
<organism evidence="2 3">
    <name type="scientific">Mycolicibacter kumamotonensis</name>
    <dbReference type="NCBI Taxonomy" id="354243"/>
    <lineage>
        <taxon>Bacteria</taxon>
        <taxon>Bacillati</taxon>
        <taxon>Actinomycetota</taxon>
        <taxon>Actinomycetes</taxon>
        <taxon>Mycobacteriales</taxon>
        <taxon>Mycobacteriaceae</taxon>
        <taxon>Mycolicibacter</taxon>
    </lineage>
</organism>
<keyword evidence="1" id="KW-0175">Coiled coil</keyword>
<name>A0A7K3LHS2_9MYCO</name>
<evidence type="ECO:0000313" key="3">
    <source>
        <dbReference type="Proteomes" id="UP000466523"/>
    </source>
</evidence>
<comment type="caution">
    <text evidence="2">The sequence shown here is derived from an EMBL/GenBank/DDBJ whole genome shotgun (WGS) entry which is preliminary data.</text>
</comment>